<evidence type="ECO:0000313" key="2">
    <source>
        <dbReference type="Proteomes" id="UP001500507"/>
    </source>
</evidence>
<dbReference type="Pfam" id="PF13469">
    <property type="entry name" value="Sulfotransfer_3"/>
    <property type="match status" value="1"/>
</dbReference>
<evidence type="ECO:0000313" key="1">
    <source>
        <dbReference type="EMBL" id="GAA0872766.1"/>
    </source>
</evidence>
<accession>A0ABN1MHU7</accession>
<dbReference type="Gene3D" id="3.40.50.300">
    <property type="entry name" value="P-loop containing nucleotide triphosphate hydrolases"/>
    <property type="match status" value="1"/>
</dbReference>
<dbReference type="RefSeq" id="WP_343766649.1">
    <property type="nucleotide sequence ID" value="NZ_BAAAFG010000015.1"/>
</dbReference>
<sequence length="281" mass="33126">MKNKIIYLLGAGRSGTTLLASALHTHPNIQTVGELHQFFEYYFDNKSCSCGSVLDACMFWKEIIKEIRFSHVSNENYRSIEKKHNHRYILNYLLSNHNSRDYIKANEEVFSAIRKATSSTWMLDSSKYIARYLLLRKSNKNEIKGVFLVRDVRGVIHSFKKKVQTPRSPFSSLIYYLLINTIGELIARMDKNIIKIRYEDFINNPNKTLERIYEHVFNFKETALLSKEIKTPHFIGGNRLVSKNQIKISQKISWRQEMKRSHQLLYYMLSLPLLIVNKYKM</sequence>
<reference evidence="1 2" key="1">
    <citation type="journal article" date="2019" name="Int. J. Syst. Evol. Microbiol.">
        <title>The Global Catalogue of Microorganisms (GCM) 10K type strain sequencing project: providing services to taxonomists for standard genome sequencing and annotation.</title>
        <authorList>
            <consortium name="The Broad Institute Genomics Platform"/>
            <consortium name="The Broad Institute Genome Sequencing Center for Infectious Disease"/>
            <person name="Wu L."/>
            <person name="Ma J."/>
        </authorList>
    </citation>
    <scope>NUCLEOTIDE SEQUENCE [LARGE SCALE GENOMIC DNA]</scope>
    <source>
        <strain evidence="1 2">JCM 16082</strain>
    </source>
</reference>
<gene>
    <name evidence="1" type="ORF">GCM10009117_19130</name>
</gene>
<keyword evidence="2" id="KW-1185">Reference proteome</keyword>
<dbReference type="Proteomes" id="UP001500507">
    <property type="component" value="Unassembled WGS sequence"/>
</dbReference>
<proteinExistence type="predicted"/>
<organism evidence="1 2">
    <name type="scientific">Gangjinia marincola</name>
    <dbReference type="NCBI Taxonomy" id="578463"/>
    <lineage>
        <taxon>Bacteria</taxon>
        <taxon>Pseudomonadati</taxon>
        <taxon>Bacteroidota</taxon>
        <taxon>Flavobacteriia</taxon>
        <taxon>Flavobacteriales</taxon>
        <taxon>Flavobacteriaceae</taxon>
        <taxon>Gangjinia</taxon>
    </lineage>
</organism>
<dbReference type="EMBL" id="BAAAFG010000015">
    <property type="protein sequence ID" value="GAA0872766.1"/>
    <property type="molecule type" value="Genomic_DNA"/>
</dbReference>
<dbReference type="InterPro" id="IPR027417">
    <property type="entry name" value="P-loop_NTPase"/>
</dbReference>
<dbReference type="SUPFAM" id="SSF52540">
    <property type="entry name" value="P-loop containing nucleoside triphosphate hydrolases"/>
    <property type="match status" value="1"/>
</dbReference>
<protein>
    <submittedName>
        <fullName evidence="1">Sulfotransferase</fullName>
    </submittedName>
</protein>
<comment type="caution">
    <text evidence="1">The sequence shown here is derived from an EMBL/GenBank/DDBJ whole genome shotgun (WGS) entry which is preliminary data.</text>
</comment>
<name>A0ABN1MHU7_9FLAO</name>